<evidence type="ECO:0000259" key="17">
    <source>
        <dbReference type="SMART" id="SM00965"/>
    </source>
</evidence>
<feature type="signal peptide" evidence="16">
    <location>
        <begin position="1"/>
        <end position="35"/>
    </location>
</feature>
<dbReference type="SUPFAM" id="SSF56935">
    <property type="entry name" value="Porins"/>
    <property type="match status" value="1"/>
</dbReference>
<evidence type="ECO:0000256" key="3">
    <source>
        <dbReference type="ARBA" id="ARBA00022448"/>
    </source>
</evidence>
<evidence type="ECO:0000256" key="16">
    <source>
        <dbReference type="SAM" id="SignalP"/>
    </source>
</evidence>
<feature type="chain" id="PRO_5046787950" evidence="16">
    <location>
        <begin position="36"/>
        <end position="817"/>
    </location>
</feature>
<keyword evidence="19" id="KW-1185">Reference proteome</keyword>
<comment type="subcellular location">
    <subcellularLocation>
        <location evidence="1 14">Cell outer membrane</location>
        <topology evidence="1 14">Multi-pass membrane protein</topology>
    </subcellularLocation>
</comment>
<dbReference type="PANTHER" id="PTHR32552:SF68">
    <property type="entry name" value="FERRICHROME OUTER MEMBRANE TRANSPORTER_PHAGE RECEPTOR"/>
    <property type="match status" value="1"/>
</dbReference>
<dbReference type="Gene3D" id="2.170.130.10">
    <property type="entry name" value="TonB-dependent receptor, plug domain"/>
    <property type="match status" value="1"/>
</dbReference>
<dbReference type="InterPro" id="IPR039426">
    <property type="entry name" value="TonB-dep_rcpt-like"/>
</dbReference>
<evidence type="ECO:0000256" key="9">
    <source>
        <dbReference type="ARBA" id="ARBA00023065"/>
    </source>
</evidence>
<keyword evidence="8" id="KW-0408">Iron</keyword>
<dbReference type="EMBL" id="JBAKIA010000033">
    <property type="protein sequence ID" value="MEJ8476924.1"/>
    <property type="molecule type" value="Genomic_DNA"/>
</dbReference>
<dbReference type="Gene3D" id="2.40.170.20">
    <property type="entry name" value="TonB-dependent receptor, beta-barrel domain"/>
    <property type="match status" value="1"/>
</dbReference>
<keyword evidence="3 14" id="KW-0813">Transport</keyword>
<dbReference type="InterPro" id="IPR037066">
    <property type="entry name" value="Plug_dom_sf"/>
</dbReference>
<evidence type="ECO:0000313" key="18">
    <source>
        <dbReference type="EMBL" id="MEJ8476924.1"/>
    </source>
</evidence>
<dbReference type="Pfam" id="PF07715">
    <property type="entry name" value="Plug"/>
    <property type="match status" value="1"/>
</dbReference>
<dbReference type="Gene3D" id="3.55.50.30">
    <property type="match status" value="1"/>
</dbReference>
<keyword evidence="12 18" id="KW-0675">Receptor</keyword>
<dbReference type="InterPro" id="IPR011662">
    <property type="entry name" value="Secretin/TonB_short_N"/>
</dbReference>
<dbReference type="SMART" id="SM00965">
    <property type="entry name" value="STN"/>
    <property type="match status" value="1"/>
</dbReference>
<evidence type="ECO:0000256" key="11">
    <source>
        <dbReference type="ARBA" id="ARBA00023136"/>
    </source>
</evidence>
<evidence type="ECO:0000256" key="2">
    <source>
        <dbReference type="ARBA" id="ARBA00009810"/>
    </source>
</evidence>
<keyword evidence="10 15" id="KW-0798">TonB box</keyword>
<reference evidence="18 19" key="1">
    <citation type="submission" date="2024-02" db="EMBL/GenBank/DDBJ databases">
        <title>Roseibium algae sp. nov., isolated from marine alga (Grateloupia sp.), showing potential in myo-inositol conversion.</title>
        <authorList>
            <person name="Wang Y."/>
        </authorList>
    </citation>
    <scope>NUCLEOTIDE SEQUENCE [LARGE SCALE GENOMIC DNA]</scope>
    <source>
        <strain evidence="18 19">H3510</strain>
    </source>
</reference>
<dbReference type="RefSeq" id="WP_340277790.1">
    <property type="nucleotide sequence ID" value="NZ_JBAKIA010000033.1"/>
</dbReference>
<keyword evidence="13 14" id="KW-0998">Cell outer membrane</keyword>
<organism evidence="18 19">
    <name type="scientific">Roseibium algae</name>
    <dbReference type="NCBI Taxonomy" id="3123038"/>
    <lineage>
        <taxon>Bacteria</taxon>
        <taxon>Pseudomonadati</taxon>
        <taxon>Pseudomonadota</taxon>
        <taxon>Alphaproteobacteria</taxon>
        <taxon>Hyphomicrobiales</taxon>
        <taxon>Stappiaceae</taxon>
        <taxon>Roseibium</taxon>
    </lineage>
</organism>
<dbReference type="PANTHER" id="PTHR32552">
    <property type="entry name" value="FERRICHROME IRON RECEPTOR-RELATED"/>
    <property type="match status" value="1"/>
</dbReference>
<keyword evidence="7 16" id="KW-0732">Signal</keyword>
<evidence type="ECO:0000256" key="4">
    <source>
        <dbReference type="ARBA" id="ARBA00022452"/>
    </source>
</evidence>
<keyword evidence="9" id="KW-0406">Ion transport</keyword>
<dbReference type="InterPro" id="IPR010105">
    <property type="entry name" value="TonB_sidphr_rcpt"/>
</dbReference>
<evidence type="ECO:0000256" key="8">
    <source>
        <dbReference type="ARBA" id="ARBA00023004"/>
    </source>
</evidence>
<dbReference type="InterPro" id="IPR000531">
    <property type="entry name" value="Beta-barrel_TonB"/>
</dbReference>
<keyword evidence="6 14" id="KW-0812">Transmembrane</keyword>
<evidence type="ECO:0000256" key="1">
    <source>
        <dbReference type="ARBA" id="ARBA00004571"/>
    </source>
</evidence>
<dbReference type="InterPro" id="IPR036942">
    <property type="entry name" value="Beta-barrel_TonB_sf"/>
</dbReference>
<keyword evidence="5" id="KW-0410">Iron transport</keyword>
<dbReference type="Proteomes" id="UP001385499">
    <property type="component" value="Unassembled WGS sequence"/>
</dbReference>
<evidence type="ECO:0000256" key="13">
    <source>
        <dbReference type="ARBA" id="ARBA00023237"/>
    </source>
</evidence>
<evidence type="ECO:0000256" key="5">
    <source>
        <dbReference type="ARBA" id="ARBA00022496"/>
    </source>
</evidence>
<name>A0ABU8TRW8_9HYPH</name>
<dbReference type="Pfam" id="PF00593">
    <property type="entry name" value="TonB_dep_Rec_b-barrel"/>
    <property type="match status" value="1"/>
</dbReference>
<proteinExistence type="inferred from homology"/>
<dbReference type="CDD" id="cd01347">
    <property type="entry name" value="ligand_gated_channel"/>
    <property type="match status" value="1"/>
</dbReference>
<evidence type="ECO:0000256" key="15">
    <source>
        <dbReference type="RuleBase" id="RU003357"/>
    </source>
</evidence>
<evidence type="ECO:0000256" key="14">
    <source>
        <dbReference type="PROSITE-ProRule" id="PRU01360"/>
    </source>
</evidence>
<comment type="caution">
    <text evidence="18">The sequence shown here is derived from an EMBL/GenBank/DDBJ whole genome shotgun (WGS) entry which is preliminary data.</text>
</comment>
<sequence>MVNKRFDRRHSVKQTRTSVSALAVCLGLLAPVAPAVGQTENVGVSSARSFNIPAQSLNRAILTFASRAGIKVFYDTSSVRGLRSSAVSGVLTPQQAMTQLLAGTGVSYRFTSENAMSLIAPGAEQSAYSADGSTALAQLVVSGENAYGPVDGYIAEQSATATKTNTALVKVPGSVSVVSADQVTAQNAETVSQAMRYSAGVSSEVRGSSSRYDMPYIRGFGAPGESVLYSDGMPLLRAPSYAVPQTDISNIERVELLKGPSSSVYGSTQAGGMVNVVTKRPTLTPQNEVSVTVGTFNQKEATFDFSGPLPKSDTLSYRLIGHLKDSDTQVDYTKEERRFIAPSINWRPTEDTELNVALTYTYDPEGGYYGVLPTRGTVWDNPGYADIPESFFDGSPNHDLFEREQTILTTDLSHQLSDVWDFRAKASVVDLNVDTASVLTQSLSGSTISRYTWDTQEDLLGATFDANLLGDFSTGQVDHTLLLGVSYQQMDWDYQAQYGGAPSVDYLAPDYNQSIPSPNPFIDQHQVQKQAGLYIQDQAEIGAISLWGGLRYDYVETKTRNRRTETTSTVDDMAVSGKLGVVYSFDNGASVYGSWSTSFLPVTGTDARTGGAFEPLTAQQYEVGVKYEPDFFPGLFTLAAYNIEQDNTITQASPGRSYQNGTTRSRGLEFEAKFQPLSKWNVVAALSVVDAELISGSGSAVGHSPVGTPDGTASLWMDYTFDEGFLSNLMLGGGARYVGESTGGFLADGTRIKVPGYALVDAMASYDLANVGQGWEGTSLQLNVTNLLDNTYVTCLNNNFCNYGNERAISLKFSRKW</sequence>
<protein>
    <submittedName>
        <fullName evidence="18">TonB-dependent siderophore receptor</fullName>
    </submittedName>
</protein>
<dbReference type="NCBIfam" id="TIGR01783">
    <property type="entry name" value="TonB-siderophor"/>
    <property type="match status" value="1"/>
</dbReference>
<keyword evidence="11 14" id="KW-0472">Membrane</keyword>
<dbReference type="PROSITE" id="PS52016">
    <property type="entry name" value="TONB_DEPENDENT_REC_3"/>
    <property type="match status" value="1"/>
</dbReference>
<feature type="domain" description="Secretin/TonB short N-terminal" evidence="17">
    <location>
        <begin position="70"/>
        <end position="121"/>
    </location>
</feature>
<evidence type="ECO:0000256" key="12">
    <source>
        <dbReference type="ARBA" id="ARBA00023170"/>
    </source>
</evidence>
<evidence type="ECO:0000256" key="7">
    <source>
        <dbReference type="ARBA" id="ARBA00022729"/>
    </source>
</evidence>
<accession>A0ABU8TRW8</accession>
<evidence type="ECO:0000256" key="6">
    <source>
        <dbReference type="ARBA" id="ARBA00022692"/>
    </source>
</evidence>
<keyword evidence="4 14" id="KW-1134">Transmembrane beta strand</keyword>
<evidence type="ECO:0000313" key="19">
    <source>
        <dbReference type="Proteomes" id="UP001385499"/>
    </source>
</evidence>
<evidence type="ECO:0000256" key="10">
    <source>
        <dbReference type="ARBA" id="ARBA00023077"/>
    </source>
</evidence>
<dbReference type="Pfam" id="PF07660">
    <property type="entry name" value="STN"/>
    <property type="match status" value="1"/>
</dbReference>
<dbReference type="InterPro" id="IPR012910">
    <property type="entry name" value="Plug_dom"/>
</dbReference>
<gene>
    <name evidence="18" type="ORF">V6575_22850</name>
</gene>
<comment type="similarity">
    <text evidence="2 14 15">Belongs to the TonB-dependent receptor family.</text>
</comment>